<dbReference type="InterPro" id="IPR011047">
    <property type="entry name" value="Quinoprotein_ADH-like_sf"/>
</dbReference>
<dbReference type="InterPro" id="IPR039919">
    <property type="entry name" value="ARHGEF10/ARHGEF17"/>
</dbReference>
<evidence type="ECO:0000259" key="4">
    <source>
        <dbReference type="PROSITE" id="PS50010"/>
    </source>
</evidence>
<dbReference type="CDD" id="cd00160">
    <property type="entry name" value="RhoGEF"/>
    <property type="match status" value="1"/>
</dbReference>
<dbReference type="OrthoDB" id="28697at2759"/>
<dbReference type="SUPFAM" id="SSF48065">
    <property type="entry name" value="DBL homology domain (DH-domain)"/>
    <property type="match status" value="1"/>
</dbReference>
<name>A0A6G0T7M0_APHGL</name>
<dbReference type="SUPFAM" id="SSF50998">
    <property type="entry name" value="Quinoprotein alcohol dehydrogenase-like"/>
    <property type="match status" value="1"/>
</dbReference>
<proteinExistence type="predicted"/>
<evidence type="ECO:0000313" key="5">
    <source>
        <dbReference type="EMBL" id="KAE9527243.1"/>
    </source>
</evidence>
<feature type="coiled-coil region" evidence="2">
    <location>
        <begin position="530"/>
        <end position="563"/>
    </location>
</feature>
<feature type="compositionally biased region" description="Polar residues" evidence="3">
    <location>
        <begin position="282"/>
        <end position="292"/>
    </location>
</feature>
<comment type="caution">
    <text evidence="5">The sequence shown here is derived from an EMBL/GenBank/DDBJ whole genome shotgun (WGS) entry which is preliminary data.</text>
</comment>
<feature type="compositionally biased region" description="Basic and acidic residues" evidence="3">
    <location>
        <begin position="263"/>
        <end position="281"/>
    </location>
</feature>
<dbReference type="SMART" id="SM00325">
    <property type="entry name" value="RhoGEF"/>
    <property type="match status" value="1"/>
</dbReference>
<dbReference type="PANTHER" id="PTHR12877">
    <property type="entry name" value="RHO GUANINE NUCLEOTIDE EXCHANGE FACTOR"/>
    <property type="match status" value="1"/>
</dbReference>
<dbReference type="InterPro" id="IPR035899">
    <property type="entry name" value="DBL_dom_sf"/>
</dbReference>
<dbReference type="InterPro" id="IPR015943">
    <property type="entry name" value="WD40/YVTN_repeat-like_dom_sf"/>
</dbReference>
<dbReference type="Pfam" id="PF00621">
    <property type="entry name" value="RhoGEF"/>
    <property type="match status" value="1"/>
</dbReference>
<evidence type="ECO:0000256" key="1">
    <source>
        <dbReference type="ARBA" id="ARBA00022658"/>
    </source>
</evidence>
<dbReference type="PROSITE" id="PS50010">
    <property type="entry name" value="DH_2"/>
    <property type="match status" value="1"/>
</dbReference>
<keyword evidence="2" id="KW-0175">Coiled coil</keyword>
<dbReference type="Pfam" id="PF19057">
    <property type="entry name" value="PH_19"/>
    <property type="match status" value="1"/>
</dbReference>
<accession>A0A6G0T7M0</accession>
<feature type="domain" description="DH" evidence="4">
    <location>
        <begin position="363"/>
        <end position="550"/>
    </location>
</feature>
<dbReference type="AlphaFoldDB" id="A0A6G0T7M0"/>
<evidence type="ECO:0000256" key="2">
    <source>
        <dbReference type="SAM" id="Coils"/>
    </source>
</evidence>
<dbReference type="GO" id="GO:0030036">
    <property type="term" value="P:actin cytoskeleton organization"/>
    <property type="evidence" value="ECO:0007669"/>
    <property type="project" value="TreeGrafter"/>
</dbReference>
<dbReference type="SUPFAM" id="SSF50729">
    <property type="entry name" value="PH domain-like"/>
    <property type="match status" value="1"/>
</dbReference>
<reference evidence="5 6" key="1">
    <citation type="submission" date="2019-08" db="EMBL/GenBank/DDBJ databases">
        <title>The genome of the soybean aphid Biotype 1, its phylome, world population structure and adaptation to the North American continent.</title>
        <authorList>
            <person name="Giordano R."/>
            <person name="Donthu R.K."/>
            <person name="Hernandez A.G."/>
            <person name="Wright C.L."/>
            <person name="Zimin A.V."/>
        </authorList>
    </citation>
    <scope>NUCLEOTIDE SEQUENCE [LARGE SCALE GENOMIC DNA]</scope>
    <source>
        <tissue evidence="5">Whole aphids</tissue>
    </source>
</reference>
<dbReference type="GO" id="GO:0051496">
    <property type="term" value="P:positive regulation of stress fiber assembly"/>
    <property type="evidence" value="ECO:0007669"/>
    <property type="project" value="TreeGrafter"/>
</dbReference>
<dbReference type="InterPro" id="IPR011993">
    <property type="entry name" value="PH-like_dom_sf"/>
</dbReference>
<dbReference type="GO" id="GO:0005737">
    <property type="term" value="C:cytoplasm"/>
    <property type="evidence" value="ECO:0007669"/>
    <property type="project" value="UniProtKB-ARBA"/>
</dbReference>
<dbReference type="EMBL" id="VYZN01000053">
    <property type="protein sequence ID" value="KAE9527243.1"/>
    <property type="molecule type" value="Genomic_DNA"/>
</dbReference>
<evidence type="ECO:0000256" key="3">
    <source>
        <dbReference type="SAM" id="MobiDB-lite"/>
    </source>
</evidence>
<sequence>MIVTANDFPIAAVTLFNDILLHFLTRLINSFNMSTILLYDKNFISINNELFINHLRFKLSQYLLIKMASRDKQSQYVDGRRTCPRYSGPASSNGDYAYAYYEHGPHGSKPHSCSKHSYINRYGREENIYEEIGTSKLDEEVLDELNLSMEAMIMPDNGACLNNNGSSGLNLGTSRDGSPVNLSVDSGVACDASSCGTNSLSRPRKSHFSTKRFWNKMPTLISPSPSKTSLPDESVRWRQNSWDEVTQSTTINERHTPSQKSSSSDRDPELSSEEESNKSYDTRNNVSKTLRWTKNPPSPDPPSSPGLLSRWFSLRRCSQYDLDVRPNSKMPLLPEVEEDCFSRRLIPPSLPPAPPDISEQELRRRYIVDDIVRSENSYLATLHRLVNDYKKPLEQSMPSILSQSKISILFHRVPEILQCHTLFRIALAEAVANWDRDHRIGDVFVGSFSKAIVLDIYSGFINNFLNAMELAKTETKRKASLAEFFKNRQEASHDRLSFYSLMVKPVQRFPQFILFLQDLLHNTGYGHPDRMSLQLALTQLESLAEMLNERKRESEQAQAFKEMLKSVSSKLAVRPIADSNRCLLRQDDVTQIEINHGEVIGKCKPRRLLLLNDLLVCVSVNNKDDSNSTSQKRLTFKWSYPISEIQVIDTLSLPSVSRTIAGSTGSHNSITTDNLCNEMNHLMHDYQVISRIVELASTLKGTYLDLAPDNLKGVLNAIQCEVQYKGDQVAWMDSCCLQLFINRQGYTFQMENPDLRKGWITELRLARLALDPNNSPAWEVPDQELMRPMTKMPLFVGAHPITSSSKQAEVTCGCFYSSGCGKFSYLWVCTTNIPMNTHIAIMSVNNTCILKQITTLDLPQTIVTAIEYVRASDTVWMGTNHKSILIFNTADMSEEASISLPGEDESLRVTAIKHHCDTVFVALSNGSLLLYRRGNQSKEPEIVVLGPDAPITCILPINLSLYVACGKQVFVMSAITGELQKNFTIHHGKNVNLLAHSGVGLWLSLMNSTTVCLYHTETFKHLQDINIASNVTRLKGTATPVNVTALMACKGLLWVGTDAGISLTVPLPRLEGVPIISGKVNVSYHGHTGPISILVPLQDPPTVLKRPPSKTLASDIYDLYGRLMCVKDYDKNEDVLNSSRWSLRSTDESSTVQHARSSDVSKKDFTLVTVSCGRGYVNYQQPCCSTIENNAYIILWEIKL</sequence>
<protein>
    <recommendedName>
        <fullName evidence="4">DH domain-containing protein</fullName>
    </recommendedName>
</protein>
<feature type="region of interest" description="Disordered" evidence="3">
    <location>
        <begin position="243"/>
        <end position="306"/>
    </location>
</feature>
<evidence type="ECO:0000313" key="6">
    <source>
        <dbReference type="Proteomes" id="UP000475862"/>
    </source>
</evidence>
<dbReference type="Pfam" id="PF19056">
    <property type="entry name" value="WD40_2"/>
    <property type="match status" value="1"/>
</dbReference>
<dbReference type="InterPro" id="IPR000219">
    <property type="entry name" value="DH_dom"/>
</dbReference>
<keyword evidence="1" id="KW-0344">Guanine-nucleotide releasing factor</keyword>
<dbReference type="FunFam" id="1.20.900.10:FF:000003">
    <property type="entry name" value="Rho guanine nucleotide exchange factor 10 like"/>
    <property type="match status" value="1"/>
</dbReference>
<dbReference type="GO" id="GO:0005085">
    <property type="term" value="F:guanyl-nucleotide exchange factor activity"/>
    <property type="evidence" value="ECO:0007669"/>
    <property type="project" value="UniProtKB-KW"/>
</dbReference>
<organism evidence="5 6">
    <name type="scientific">Aphis glycines</name>
    <name type="common">Soybean aphid</name>
    <dbReference type="NCBI Taxonomy" id="307491"/>
    <lineage>
        <taxon>Eukaryota</taxon>
        <taxon>Metazoa</taxon>
        <taxon>Ecdysozoa</taxon>
        <taxon>Arthropoda</taxon>
        <taxon>Hexapoda</taxon>
        <taxon>Insecta</taxon>
        <taxon>Pterygota</taxon>
        <taxon>Neoptera</taxon>
        <taxon>Paraneoptera</taxon>
        <taxon>Hemiptera</taxon>
        <taxon>Sternorrhyncha</taxon>
        <taxon>Aphidomorpha</taxon>
        <taxon>Aphidoidea</taxon>
        <taxon>Aphididae</taxon>
        <taxon>Aphidini</taxon>
        <taxon>Aphis</taxon>
        <taxon>Aphis</taxon>
    </lineage>
</organism>
<gene>
    <name evidence="5" type="ORF">AGLY_012941</name>
</gene>
<keyword evidence="6" id="KW-1185">Reference proteome</keyword>
<dbReference type="Proteomes" id="UP000475862">
    <property type="component" value="Unassembled WGS sequence"/>
</dbReference>
<dbReference type="Gene3D" id="1.20.900.10">
    <property type="entry name" value="Dbl homology (DH) domain"/>
    <property type="match status" value="1"/>
</dbReference>
<dbReference type="PANTHER" id="PTHR12877:SF7">
    <property type="entry name" value="RHO GUANINE NUCLEOTIDE EXCHANGE FACTOR 10-LIKE PROTEIN"/>
    <property type="match status" value="1"/>
</dbReference>
<dbReference type="Gene3D" id="2.30.29.30">
    <property type="entry name" value="Pleckstrin-homology domain (PH domain)/Phosphotyrosine-binding domain (PTB)"/>
    <property type="match status" value="1"/>
</dbReference>
<dbReference type="Gene3D" id="2.130.10.10">
    <property type="entry name" value="YVTN repeat-like/Quinoprotein amine dehydrogenase"/>
    <property type="match status" value="1"/>
</dbReference>